<gene>
    <name evidence="3" type="ORF">K5I29_10715</name>
</gene>
<dbReference type="Proteomes" id="UP001163328">
    <property type="component" value="Chromosome"/>
</dbReference>
<feature type="transmembrane region" description="Helical" evidence="1">
    <location>
        <begin position="233"/>
        <end position="252"/>
    </location>
</feature>
<dbReference type="RefSeq" id="WP_264433245.1">
    <property type="nucleotide sequence ID" value="NZ_CP081495.1"/>
</dbReference>
<dbReference type="EMBL" id="CP081495">
    <property type="protein sequence ID" value="UYW00963.1"/>
    <property type="molecule type" value="Genomic_DNA"/>
</dbReference>
<proteinExistence type="predicted"/>
<keyword evidence="1" id="KW-0472">Membrane</keyword>
<feature type="domain" description="Glycosyltransferase 2-like" evidence="2">
    <location>
        <begin position="6"/>
        <end position="171"/>
    </location>
</feature>
<dbReference type="EC" id="2.4.-.-" evidence="3"/>
<reference evidence="3" key="1">
    <citation type="submission" date="2021-08" db="EMBL/GenBank/DDBJ databases">
        <title>Flavobacterium sp. strain CC-SYL302.</title>
        <authorList>
            <person name="Lin S.-Y."/>
            <person name="Lee T.-H."/>
            <person name="Young C.-C."/>
        </authorList>
    </citation>
    <scope>NUCLEOTIDE SEQUENCE</scope>
    <source>
        <strain evidence="3">CC-SYL302</strain>
    </source>
</reference>
<evidence type="ECO:0000256" key="1">
    <source>
        <dbReference type="SAM" id="Phobius"/>
    </source>
</evidence>
<keyword evidence="1" id="KW-1133">Transmembrane helix</keyword>
<dbReference type="Gene3D" id="3.90.550.10">
    <property type="entry name" value="Spore Coat Polysaccharide Biosynthesis Protein SpsA, Chain A"/>
    <property type="match status" value="1"/>
</dbReference>
<dbReference type="InterPro" id="IPR001173">
    <property type="entry name" value="Glyco_trans_2-like"/>
</dbReference>
<keyword evidence="3" id="KW-0808">Transferase</keyword>
<dbReference type="GO" id="GO:0016757">
    <property type="term" value="F:glycosyltransferase activity"/>
    <property type="evidence" value="ECO:0007669"/>
    <property type="project" value="UniProtKB-KW"/>
</dbReference>
<accession>A0ABY6LX91</accession>
<evidence type="ECO:0000313" key="3">
    <source>
        <dbReference type="EMBL" id="UYW00963.1"/>
    </source>
</evidence>
<dbReference type="InterPro" id="IPR029044">
    <property type="entry name" value="Nucleotide-diphossugar_trans"/>
</dbReference>
<organism evidence="3 4">
    <name type="scientific">Flavobacterium agricola</name>
    <dbReference type="NCBI Taxonomy" id="2870839"/>
    <lineage>
        <taxon>Bacteria</taxon>
        <taxon>Pseudomonadati</taxon>
        <taxon>Bacteroidota</taxon>
        <taxon>Flavobacteriia</taxon>
        <taxon>Flavobacteriales</taxon>
        <taxon>Flavobacteriaceae</taxon>
        <taxon>Flavobacterium</taxon>
    </lineage>
</organism>
<sequence>MNKTVVLIPHYNNNFGLKKAIEAIGKNEKVDVLVVDDGSFKNKINEVELKKAINFSGSISFLYLEQNSGIEIALNEGLKSIYDQNKYKYIARLDCDDICIDTRFKIQEEYLDKNKDTYLVGSNATAINEVGECLFNTKFPEKYKDIKNKMHVNSMHLHPCVMFRIEILETIGYYPINYQAAEDYAYFFDIVKKYKTYNIKESLVYFQVDNTGISAKKRTIQIKSRIRIMLKHFYWGFWPIYGLVRSCGLLIIPNKLIKNVKKIIYSK</sequence>
<keyword evidence="4" id="KW-1185">Reference proteome</keyword>
<evidence type="ECO:0000313" key="4">
    <source>
        <dbReference type="Proteomes" id="UP001163328"/>
    </source>
</evidence>
<name>A0ABY6LX91_9FLAO</name>
<dbReference type="SUPFAM" id="SSF53448">
    <property type="entry name" value="Nucleotide-diphospho-sugar transferases"/>
    <property type="match status" value="1"/>
</dbReference>
<evidence type="ECO:0000259" key="2">
    <source>
        <dbReference type="Pfam" id="PF00535"/>
    </source>
</evidence>
<keyword evidence="3" id="KW-0328">Glycosyltransferase</keyword>
<keyword evidence="1" id="KW-0812">Transmembrane</keyword>
<protein>
    <submittedName>
        <fullName evidence="3">Glycosyltransferase</fullName>
        <ecNumber evidence="3">2.4.-.-</ecNumber>
    </submittedName>
</protein>
<dbReference type="Pfam" id="PF00535">
    <property type="entry name" value="Glycos_transf_2"/>
    <property type="match status" value="1"/>
</dbReference>